<comment type="caution">
    <text evidence="3">The sequence shown here is derived from an EMBL/GenBank/DDBJ whole genome shotgun (WGS) entry which is preliminary data.</text>
</comment>
<dbReference type="Gene3D" id="3.90.1010.10">
    <property type="match status" value="1"/>
</dbReference>
<evidence type="ECO:0000259" key="2">
    <source>
        <dbReference type="Pfam" id="PF02657"/>
    </source>
</evidence>
<dbReference type="AlphaFoldDB" id="A0A317ZE06"/>
<dbReference type="SUPFAM" id="SSF82649">
    <property type="entry name" value="SufE/NifU"/>
    <property type="match status" value="1"/>
</dbReference>
<reference evidence="3 4" key="1">
    <citation type="submission" date="2018-05" db="EMBL/GenBank/DDBJ databases">
        <title>Coraliomargarita sinensis sp. nov., isolated from a marine solar saltern.</title>
        <authorList>
            <person name="Zhou L.Y."/>
        </authorList>
    </citation>
    <scope>NUCLEOTIDE SEQUENCE [LARGE SCALE GENOMIC DNA]</scope>
    <source>
        <strain evidence="3 4">WN38</strain>
    </source>
</reference>
<dbReference type="EMBL" id="QHJQ01000016">
    <property type="protein sequence ID" value="PXA02902.1"/>
    <property type="molecule type" value="Genomic_DNA"/>
</dbReference>
<dbReference type="RefSeq" id="WP_110132221.1">
    <property type="nucleotide sequence ID" value="NZ_QHJQ01000016.1"/>
</dbReference>
<protein>
    <submittedName>
        <fullName evidence="3">Fe-S metabolism protein SufE</fullName>
    </submittedName>
</protein>
<evidence type="ECO:0000256" key="1">
    <source>
        <dbReference type="ARBA" id="ARBA00010282"/>
    </source>
</evidence>
<dbReference type="FunCoup" id="A0A317ZE06">
    <property type="interactions" value="46"/>
</dbReference>
<sequence length="139" mass="15593">MTLEDKKAALIEEITLIPDAYERLGHIVERGKNAEGLPEDLRIDSFKIEGCMSQLWVVPEFKDGFCYYKSESDSAIVKGIASLLCDFYSESKPEDIVETDAEFLGEVGITQHLSPNRRNGLSRIVESIQRFAKSCMAAK</sequence>
<dbReference type="InParanoid" id="A0A317ZE06"/>
<dbReference type="Proteomes" id="UP000247099">
    <property type="component" value="Unassembled WGS sequence"/>
</dbReference>
<comment type="similarity">
    <text evidence="1">Belongs to the SufE family.</text>
</comment>
<keyword evidence="4" id="KW-1185">Reference proteome</keyword>
<accession>A0A317ZE06</accession>
<name>A0A317ZE06_9BACT</name>
<evidence type="ECO:0000313" key="4">
    <source>
        <dbReference type="Proteomes" id="UP000247099"/>
    </source>
</evidence>
<dbReference type="PANTHER" id="PTHR43597">
    <property type="entry name" value="SULFUR ACCEPTOR PROTEIN CSDE"/>
    <property type="match status" value="1"/>
</dbReference>
<dbReference type="PANTHER" id="PTHR43597:SF5">
    <property type="entry name" value="SUFE-LIKE PROTEIN 2, CHLOROPLASTIC"/>
    <property type="match status" value="1"/>
</dbReference>
<dbReference type="OrthoDB" id="9799320at2"/>
<proteinExistence type="inferred from homology"/>
<dbReference type="Pfam" id="PF02657">
    <property type="entry name" value="SufE"/>
    <property type="match status" value="1"/>
</dbReference>
<dbReference type="InterPro" id="IPR003808">
    <property type="entry name" value="Fe-S_metab-assoc_dom"/>
</dbReference>
<organism evidence="3 4">
    <name type="scientific">Coraliomargarita sinensis</name>
    <dbReference type="NCBI Taxonomy" id="2174842"/>
    <lineage>
        <taxon>Bacteria</taxon>
        <taxon>Pseudomonadati</taxon>
        <taxon>Verrucomicrobiota</taxon>
        <taxon>Opitutia</taxon>
        <taxon>Puniceicoccales</taxon>
        <taxon>Coraliomargaritaceae</taxon>
        <taxon>Coraliomargarita</taxon>
    </lineage>
</organism>
<feature type="domain" description="Fe-S metabolism associated" evidence="2">
    <location>
        <begin position="12"/>
        <end position="130"/>
    </location>
</feature>
<evidence type="ECO:0000313" key="3">
    <source>
        <dbReference type="EMBL" id="PXA02902.1"/>
    </source>
</evidence>
<gene>
    <name evidence="3" type="ORF">DDZ13_14705</name>
</gene>